<dbReference type="EMBL" id="JBBWUH010000007">
    <property type="protein sequence ID" value="KAK8161529.1"/>
    <property type="molecule type" value="Genomic_DNA"/>
</dbReference>
<comment type="caution">
    <text evidence="2">The sequence shown here is derived from an EMBL/GenBank/DDBJ whole genome shotgun (WGS) entry which is preliminary data.</text>
</comment>
<proteinExistence type="predicted"/>
<evidence type="ECO:0000313" key="2">
    <source>
        <dbReference type="EMBL" id="KAK8161529.1"/>
    </source>
</evidence>
<feature type="region of interest" description="Disordered" evidence="1">
    <location>
        <begin position="37"/>
        <end position="130"/>
    </location>
</feature>
<gene>
    <name evidence="2" type="ORF">IWX90DRAFT_272097</name>
</gene>
<protein>
    <submittedName>
        <fullName evidence="2">Uncharacterized protein</fullName>
    </submittedName>
</protein>
<evidence type="ECO:0000313" key="3">
    <source>
        <dbReference type="Proteomes" id="UP001456524"/>
    </source>
</evidence>
<name>A0ABR1XN15_9PEZI</name>
<feature type="region of interest" description="Disordered" evidence="1">
    <location>
        <begin position="187"/>
        <end position="210"/>
    </location>
</feature>
<feature type="compositionally biased region" description="Low complexity" evidence="1">
    <location>
        <begin position="45"/>
        <end position="97"/>
    </location>
</feature>
<reference evidence="2 3" key="1">
    <citation type="journal article" date="2022" name="G3 (Bethesda)">
        <title>Enemy or ally: a genomic approach to elucidate the lifestyle of Phyllosticta citrichinaensis.</title>
        <authorList>
            <person name="Buijs V.A."/>
            <person name="Groenewald J.Z."/>
            <person name="Haridas S."/>
            <person name="LaButti K.M."/>
            <person name="Lipzen A."/>
            <person name="Martin F.M."/>
            <person name="Barry K."/>
            <person name="Grigoriev I.V."/>
            <person name="Crous P.W."/>
            <person name="Seidl M.F."/>
        </authorList>
    </citation>
    <scope>NUCLEOTIDE SEQUENCE [LARGE SCALE GENOMIC DNA]</scope>
    <source>
        <strain evidence="2 3">CBS 129764</strain>
    </source>
</reference>
<keyword evidence="3" id="KW-1185">Reference proteome</keyword>
<organism evidence="2 3">
    <name type="scientific">Phyllosticta citrichinensis</name>
    <dbReference type="NCBI Taxonomy" id="1130410"/>
    <lineage>
        <taxon>Eukaryota</taxon>
        <taxon>Fungi</taxon>
        <taxon>Dikarya</taxon>
        <taxon>Ascomycota</taxon>
        <taxon>Pezizomycotina</taxon>
        <taxon>Dothideomycetes</taxon>
        <taxon>Dothideomycetes incertae sedis</taxon>
        <taxon>Botryosphaeriales</taxon>
        <taxon>Phyllostictaceae</taxon>
        <taxon>Phyllosticta</taxon>
    </lineage>
</organism>
<accession>A0ABR1XN15</accession>
<sequence>MNKRWASFQTNHTYPFGPFPRHRFPRWKLSVLGDTERLSSLAQRPSPSTGSSPPFPSSSSSSSSNSSSLSFLSAQSSPSHSSSLPPSPPARTSTLSSHPDLVPDSPRQSSDSFPLPSSPPPPYASQGYSLSCPPPPYITHRYPPLSSRRAALFRIAQVPASCMESVVRCTNFATEEVAAICRRAGATMKQKKQKRKEKKQEKNARKKEKARCQCKCGSTNRI</sequence>
<evidence type="ECO:0000256" key="1">
    <source>
        <dbReference type="SAM" id="MobiDB-lite"/>
    </source>
</evidence>
<dbReference type="Proteomes" id="UP001456524">
    <property type="component" value="Unassembled WGS sequence"/>
</dbReference>